<dbReference type="EMBL" id="VJZD01000278">
    <property type="protein sequence ID" value="MPY37104.1"/>
    <property type="molecule type" value="Genomic_DNA"/>
</dbReference>
<feature type="compositionally biased region" description="Polar residues" evidence="1">
    <location>
        <begin position="1"/>
        <end position="18"/>
    </location>
</feature>
<sequence length="64" mass="6763">MTAGNSHSERYNPSSSEPISGERWWALATDTDTATANPGTLQAYAICPKAVKTTGPLIGEAMTH</sequence>
<comment type="caution">
    <text evidence="2">The sequence shown here is derived from an EMBL/GenBank/DDBJ whole genome shotgun (WGS) entry which is preliminary data.</text>
</comment>
<evidence type="ECO:0000313" key="3">
    <source>
        <dbReference type="Proteomes" id="UP000325849"/>
    </source>
</evidence>
<protein>
    <submittedName>
        <fullName evidence="2">Uncharacterized protein</fullName>
    </submittedName>
</protein>
<name>A0A5N8VSH8_9ACTN</name>
<proteinExistence type="predicted"/>
<reference evidence="2 3" key="1">
    <citation type="submission" date="2019-07" db="EMBL/GenBank/DDBJ databases">
        <title>New species of Amycolatopsis and Streptomyces.</title>
        <authorList>
            <person name="Duangmal K."/>
            <person name="Teo W.F.A."/>
            <person name="Lipun K."/>
        </authorList>
    </citation>
    <scope>NUCLEOTIDE SEQUENCE [LARGE SCALE GENOMIC DNA]</scope>
    <source>
        <strain evidence="2 3">NBRC 109810</strain>
    </source>
</reference>
<accession>A0A5N8VSH8</accession>
<evidence type="ECO:0000313" key="2">
    <source>
        <dbReference type="EMBL" id="MPY37104.1"/>
    </source>
</evidence>
<dbReference type="Proteomes" id="UP000325849">
    <property type="component" value="Unassembled WGS sequence"/>
</dbReference>
<dbReference type="AlphaFoldDB" id="A0A5N8VSH8"/>
<gene>
    <name evidence="2" type="ORF">FNH09_39590</name>
</gene>
<dbReference type="RefSeq" id="WP_152894709.1">
    <property type="nucleotide sequence ID" value="NZ_VJZD01000278.1"/>
</dbReference>
<evidence type="ECO:0000256" key="1">
    <source>
        <dbReference type="SAM" id="MobiDB-lite"/>
    </source>
</evidence>
<feature type="region of interest" description="Disordered" evidence="1">
    <location>
        <begin position="1"/>
        <end position="22"/>
    </location>
</feature>
<keyword evidence="3" id="KW-1185">Reference proteome</keyword>
<organism evidence="2 3">
    <name type="scientific">Streptomyces adustus</name>
    <dbReference type="NCBI Taxonomy" id="1609272"/>
    <lineage>
        <taxon>Bacteria</taxon>
        <taxon>Bacillati</taxon>
        <taxon>Actinomycetota</taxon>
        <taxon>Actinomycetes</taxon>
        <taxon>Kitasatosporales</taxon>
        <taxon>Streptomycetaceae</taxon>
        <taxon>Streptomyces</taxon>
    </lineage>
</organism>